<evidence type="ECO:0000313" key="3">
    <source>
        <dbReference type="Proteomes" id="UP000177354"/>
    </source>
</evidence>
<name>A0A1F5Z658_9BACT</name>
<dbReference type="GO" id="GO:0000272">
    <property type="term" value="P:polysaccharide catabolic process"/>
    <property type="evidence" value="ECO:0007669"/>
    <property type="project" value="InterPro"/>
</dbReference>
<accession>A0A1F5Z658</accession>
<dbReference type="SUPFAM" id="SSF63446">
    <property type="entry name" value="Type I dockerin domain"/>
    <property type="match status" value="1"/>
</dbReference>
<dbReference type="InterPro" id="IPR018247">
    <property type="entry name" value="EF_Hand_1_Ca_BS"/>
</dbReference>
<proteinExistence type="predicted"/>
<dbReference type="Gene3D" id="1.50.10.100">
    <property type="entry name" value="Chondroitin AC/alginate lyase"/>
    <property type="match status" value="1"/>
</dbReference>
<dbReference type="Proteomes" id="UP000177354">
    <property type="component" value="Unassembled WGS sequence"/>
</dbReference>
<reference evidence="2 3" key="1">
    <citation type="journal article" date="2016" name="Nat. Commun.">
        <title>Thousands of microbial genomes shed light on interconnected biogeochemical processes in an aquifer system.</title>
        <authorList>
            <person name="Anantharaman K."/>
            <person name="Brown C.T."/>
            <person name="Hug L.A."/>
            <person name="Sharon I."/>
            <person name="Castelle C.J."/>
            <person name="Probst A.J."/>
            <person name="Thomas B.C."/>
            <person name="Singh A."/>
            <person name="Wilkins M.J."/>
            <person name="Karaoz U."/>
            <person name="Brodie E.L."/>
            <person name="Williams K.H."/>
            <person name="Hubbard S.S."/>
            <person name="Banfield J.F."/>
        </authorList>
    </citation>
    <scope>NUCLEOTIDE SEQUENCE [LARGE SCALE GENOMIC DNA]</scope>
</reference>
<protein>
    <recommendedName>
        <fullName evidence="4">Alginate lyase domain-containing protein</fullName>
    </recommendedName>
</protein>
<dbReference type="InterPro" id="IPR008929">
    <property type="entry name" value="Chondroitin_lyas"/>
</dbReference>
<organism evidence="2 3">
    <name type="scientific">Candidatus Gottesmanbacteria bacterium RIFCSPHIGHO2_01_FULL_40_15</name>
    <dbReference type="NCBI Taxonomy" id="1798376"/>
    <lineage>
        <taxon>Bacteria</taxon>
        <taxon>Candidatus Gottesmaniibacteriota</taxon>
    </lineage>
</organism>
<evidence type="ECO:0000313" key="2">
    <source>
        <dbReference type="EMBL" id="OGG07926.1"/>
    </source>
</evidence>
<gene>
    <name evidence="2" type="ORF">A2777_00030</name>
</gene>
<dbReference type="Gene3D" id="1.10.1330.10">
    <property type="entry name" value="Dockerin domain"/>
    <property type="match status" value="1"/>
</dbReference>
<dbReference type="EMBL" id="MFJF01000006">
    <property type="protein sequence ID" value="OGG07926.1"/>
    <property type="molecule type" value="Genomic_DNA"/>
</dbReference>
<dbReference type="PROSITE" id="PS00018">
    <property type="entry name" value="EF_HAND_1"/>
    <property type="match status" value="1"/>
</dbReference>
<feature type="chain" id="PRO_5009522830" description="Alginate lyase domain-containing protein" evidence="1">
    <location>
        <begin position="23"/>
        <end position="427"/>
    </location>
</feature>
<dbReference type="InterPro" id="IPR036439">
    <property type="entry name" value="Dockerin_dom_sf"/>
</dbReference>
<sequence>MSVAVIIFFLFSWLLSPQPTFAQSCPKSDANNDCRVDGTDYIPWLNNYGQTTSQGKAKGDFNGNGVVDGLDYVLWLNEYGQTGTNITPISGISVTPPVSIGKGIWLSKEEIAKLPTSGSAWNNVLSYANGSVNNPSLQLRDYSSDHSNVRTYTKALVYARTGNNTMRQEVRTILEKIIGTHKGGDELAVLRNMYAYVISADLIDLKSYDPSFDTTWRNFIRLTLTEGSGGSCSSIIECHNKRPNNWGAEAGASRAAIALYLNDSAQIAETARVHKGYLGDRSSYAGFQYGELSWQCDASKPVGINAKGCTKQGHNIDGVLPDDQRRGGSFTWPPFCENYVWGALQGALVTAELLHRAGYPAWEWQDKAILRAMEWLHSPSVKSTNWCAATGDDRGFPFLVNRAYKTNFPASASVGKGMGFFEWTHAE</sequence>
<evidence type="ECO:0000256" key="1">
    <source>
        <dbReference type="SAM" id="SignalP"/>
    </source>
</evidence>
<dbReference type="CDD" id="cd14256">
    <property type="entry name" value="Dockerin_I"/>
    <property type="match status" value="1"/>
</dbReference>
<comment type="caution">
    <text evidence="2">The sequence shown here is derived from an EMBL/GenBank/DDBJ whole genome shotgun (WGS) entry which is preliminary data.</text>
</comment>
<evidence type="ECO:0008006" key="4">
    <source>
        <dbReference type="Google" id="ProtNLM"/>
    </source>
</evidence>
<dbReference type="AlphaFoldDB" id="A0A1F5Z658"/>
<feature type="signal peptide" evidence="1">
    <location>
        <begin position="1"/>
        <end position="22"/>
    </location>
</feature>
<dbReference type="SUPFAM" id="SSF48230">
    <property type="entry name" value="Chondroitin AC/alginate lyase"/>
    <property type="match status" value="1"/>
</dbReference>
<keyword evidence="1" id="KW-0732">Signal</keyword>